<proteinExistence type="predicted"/>
<evidence type="ECO:0000256" key="2">
    <source>
        <dbReference type="SAM" id="Phobius"/>
    </source>
</evidence>
<keyword evidence="3" id="KW-1185">Reference proteome</keyword>
<feature type="compositionally biased region" description="Basic and acidic residues" evidence="1">
    <location>
        <begin position="163"/>
        <end position="176"/>
    </location>
</feature>
<evidence type="ECO:0000256" key="1">
    <source>
        <dbReference type="SAM" id="MobiDB-lite"/>
    </source>
</evidence>
<organism evidence="3 4">
    <name type="scientific">Plectus sambesii</name>
    <dbReference type="NCBI Taxonomy" id="2011161"/>
    <lineage>
        <taxon>Eukaryota</taxon>
        <taxon>Metazoa</taxon>
        <taxon>Ecdysozoa</taxon>
        <taxon>Nematoda</taxon>
        <taxon>Chromadorea</taxon>
        <taxon>Plectida</taxon>
        <taxon>Plectina</taxon>
        <taxon>Plectoidea</taxon>
        <taxon>Plectidae</taxon>
        <taxon>Plectus</taxon>
    </lineage>
</organism>
<feature type="transmembrane region" description="Helical" evidence="2">
    <location>
        <begin position="21"/>
        <end position="44"/>
    </location>
</feature>
<dbReference type="Proteomes" id="UP000887566">
    <property type="component" value="Unplaced"/>
</dbReference>
<reference evidence="4" key="1">
    <citation type="submission" date="2022-11" db="UniProtKB">
        <authorList>
            <consortium name="WormBaseParasite"/>
        </authorList>
    </citation>
    <scope>IDENTIFICATION</scope>
</reference>
<dbReference type="AlphaFoldDB" id="A0A914X0U7"/>
<evidence type="ECO:0000313" key="3">
    <source>
        <dbReference type="Proteomes" id="UP000887566"/>
    </source>
</evidence>
<evidence type="ECO:0000313" key="4">
    <source>
        <dbReference type="WBParaSite" id="PSAMB.scaffold6177size10019.g28022.t1"/>
    </source>
</evidence>
<feature type="region of interest" description="Disordered" evidence="1">
    <location>
        <begin position="146"/>
        <end position="189"/>
    </location>
</feature>
<name>A0A914X0U7_9BILA</name>
<accession>A0A914X0U7</accession>
<feature type="transmembrane region" description="Helical" evidence="2">
    <location>
        <begin position="73"/>
        <end position="94"/>
    </location>
</feature>
<protein>
    <submittedName>
        <fullName evidence="4">Uncharacterized protein</fullName>
    </submittedName>
</protein>
<keyword evidence="2" id="KW-1133">Transmembrane helix</keyword>
<sequence length="203" mass="22141">MSKAHVCLRTYYPVIRRWSRVSIEIGCLCSSFSSLLHALLSLSATDHYLLPPPPQCACRKHSQHVAADAGRTVLLVVFSVLLLLGVCACLLLLVGRRRKHHNRHSSGHSSSDSDASASWWRSVTMLMAERTADCLAKLGLDGEGNGSNGLSPNGFGHHRRSRSLRERTGVDARLERLPSGPPPGHRLNAAPLFTVIPGVNLEQ</sequence>
<keyword evidence="2" id="KW-0812">Transmembrane</keyword>
<keyword evidence="2" id="KW-0472">Membrane</keyword>
<dbReference type="WBParaSite" id="PSAMB.scaffold6177size10019.g28022.t1">
    <property type="protein sequence ID" value="PSAMB.scaffold6177size10019.g28022.t1"/>
    <property type="gene ID" value="PSAMB.scaffold6177size10019.g28022"/>
</dbReference>